<dbReference type="SUPFAM" id="SSF52058">
    <property type="entry name" value="L domain-like"/>
    <property type="match status" value="1"/>
</dbReference>
<dbReference type="GO" id="GO:0031102">
    <property type="term" value="P:neuron projection regeneration"/>
    <property type="evidence" value="ECO:0007669"/>
    <property type="project" value="TreeGrafter"/>
</dbReference>
<dbReference type="PROSITE" id="PS51450">
    <property type="entry name" value="LRR"/>
    <property type="match status" value="1"/>
</dbReference>
<dbReference type="Proteomes" id="UP000736164">
    <property type="component" value="Unassembled WGS sequence"/>
</dbReference>
<dbReference type="PANTHER" id="PTHR47114:SF3">
    <property type="entry name" value="LEUCINE-RICH ALPHA-2-GLYCOPROTEIN-LIKE"/>
    <property type="match status" value="1"/>
</dbReference>
<evidence type="ECO:0000313" key="5">
    <source>
        <dbReference type="EMBL" id="MBN3316729.1"/>
    </source>
</evidence>
<keyword evidence="6" id="KW-1185">Reference proteome</keyword>
<dbReference type="Pfam" id="PF13855">
    <property type="entry name" value="LRR_8"/>
    <property type="match status" value="2"/>
</dbReference>
<dbReference type="SMART" id="SM00369">
    <property type="entry name" value="LRR_TYP"/>
    <property type="match status" value="4"/>
</dbReference>
<evidence type="ECO:0000313" key="6">
    <source>
        <dbReference type="Proteomes" id="UP000736164"/>
    </source>
</evidence>
<dbReference type="InterPro" id="IPR032675">
    <property type="entry name" value="LRR_dom_sf"/>
</dbReference>
<dbReference type="Pfam" id="PF00560">
    <property type="entry name" value="LRR_1"/>
    <property type="match status" value="1"/>
</dbReference>
<keyword evidence="1" id="KW-0433">Leucine-rich repeat</keyword>
<dbReference type="PANTHER" id="PTHR47114">
    <property type="match status" value="1"/>
</dbReference>
<feature type="non-terminal residue" evidence="5">
    <location>
        <position position="384"/>
    </location>
</feature>
<proteinExistence type="predicted"/>
<reference evidence="5" key="1">
    <citation type="journal article" date="2021" name="Cell">
        <title>Tracing the genetic footprints of vertebrate landing in non-teleost ray-finned fishes.</title>
        <authorList>
            <person name="Bi X."/>
            <person name="Wang K."/>
            <person name="Yang L."/>
            <person name="Pan H."/>
            <person name="Jiang H."/>
            <person name="Wei Q."/>
            <person name="Fang M."/>
            <person name="Yu H."/>
            <person name="Zhu C."/>
            <person name="Cai Y."/>
            <person name="He Y."/>
            <person name="Gan X."/>
            <person name="Zeng H."/>
            <person name="Yu D."/>
            <person name="Zhu Y."/>
            <person name="Jiang H."/>
            <person name="Qiu Q."/>
            <person name="Yang H."/>
            <person name="Zhang Y.E."/>
            <person name="Wang W."/>
            <person name="Zhu M."/>
            <person name="He S."/>
            <person name="Zhang G."/>
        </authorList>
    </citation>
    <scope>NUCLEOTIDE SEQUENCE</scope>
    <source>
        <strain evidence="5">Allg_001</strain>
    </source>
</reference>
<dbReference type="AlphaFoldDB" id="A0A8J7TAW2"/>
<keyword evidence="2" id="KW-0677">Repeat</keyword>
<keyword evidence="4" id="KW-0732">Signal</keyword>
<comment type="caution">
    <text evidence="5">The sequence shown here is derived from an EMBL/GenBank/DDBJ whole genome shotgun (WGS) entry which is preliminary data.</text>
</comment>
<protein>
    <submittedName>
        <fullName evidence="5">OMGP protein</fullName>
    </submittedName>
</protein>
<organism evidence="5 6">
    <name type="scientific">Atractosteus spatula</name>
    <name type="common">Alligator gar</name>
    <name type="synonym">Lepisosteus spatula</name>
    <dbReference type="NCBI Taxonomy" id="7917"/>
    <lineage>
        <taxon>Eukaryota</taxon>
        <taxon>Metazoa</taxon>
        <taxon>Chordata</taxon>
        <taxon>Craniata</taxon>
        <taxon>Vertebrata</taxon>
        <taxon>Euteleostomi</taxon>
        <taxon>Actinopterygii</taxon>
        <taxon>Neopterygii</taxon>
        <taxon>Holostei</taxon>
        <taxon>Semionotiformes</taxon>
        <taxon>Lepisosteidae</taxon>
        <taxon>Atractosteus</taxon>
    </lineage>
</organism>
<dbReference type="InterPro" id="IPR051071">
    <property type="entry name" value="LRR-bact_E3_ubiq_ligases"/>
</dbReference>
<dbReference type="InterPro" id="IPR003591">
    <property type="entry name" value="Leu-rich_rpt_typical-subtyp"/>
</dbReference>
<sequence>MPGCLCGLLLFLSLSRSTHTHPWCPEGCCCPSPGSSVLCEGQGWRSLPRSVPPNVSALSVARNQLCDVDHRLLPFSQLRELSLSHNELSRFPRGLPSGLETLLLRVNRITYLTASSLRQLSNLTRLDMEDNRVRVIQAGTFQGLKQLRFLSLKGNRLSAIPDSLPGSLVHLDVSHNCISTLGLTSLASLVNLQMFKVNSNHLKYIPDRAFESLPSLKAVELDDNLWACECDILYLYRWLLNSRLKIATDLQNPQDFAPRYTLEEMNYVDCQALAGNDVTSSGASVTPTAQPTFLESPRCSEDSTGSSSLENVTHVTITSVVLPSDKASFQPTILYRPVPPHDKNAIVAILAVLCVLVLLVLLAVILVLKKILERNRRVAPIEQS</sequence>
<evidence type="ECO:0000256" key="3">
    <source>
        <dbReference type="SAM" id="Phobius"/>
    </source>
</evidence>
<name>A0A8J7TAW2_ATRSP</name>
<keyword evidence="3" id="KW-1133">Transmembrane helix</keyword>
<accession>A0A8J7TAW2</accession>
<feature type="chain" id="PRO_5035238654" evidence="4">
    <location>
        <begin position="21"/>
        <end position="384"/>
    </location>
</feature>
<dbReference type="EMBL" id="JAAWVO010030973">
    <property type="protein sequence ID" value="MBN3316729.1"/>
    <property type="molecule type" value="Genomic_DNA"/>
</dbReference>
<keyword evidence="3" id="KW-0472">Membrane</keyword>
<evidence type="ECO:0000256" key="4">
    <source>
        <dbReference type="SAM" id="SignalP"/>
    </source>
</evidence>
<feature type="signal peptide" evidence="4">
    <location>
        <begin position="1"/>
        <end position="20"/>
    </location>
</feature>
<gene>
    <name evidence="5" type="primary">Omg</name>
    <name evidence="5" type="ORF">GTO95_0016219</name>
</gene>
<feature type="non-terminal residue" evidence="5">
    <location>
        <position position="1"/>
    </location>
</feature>
<dbReference type="Gene3D" id="3.80.10.10">
    <property type="entry name" value="Ribonuclease Inhibitor"/>
    <property type="match status" value="3"/>
</dbReference>
<keyword evidence="3" id="KW-0812">Transmembrane</keyword>
<feature type="transmembrane region" description="Helical" evidence="3">
    <location>
        <begin position="345"/>
        <end position="368"/>
    </location>
</feature>
<dbReference type="InterPro" id="IPR001611">
    <property type="entry name" value="Leu-rich_rpt"/>
</dbReference>
<evidence type="ECO:0000256" key="2">
    <source>
        <dbReference type="ARBA" id="ARBA00022737"/>
    </source>
</evidence>
<evidence type="ECO:0000256" key="1">
    <source>
        <dbReference type="ARBA" id="ARBA00022614"/>
    </source>
</evidence>